<dbReference type="PROSITE" id="PS50109">
    <property type="entry name" value="HIS_KIN"/>
    <property type="match status" value="1"/>
</dbReference>
<keyword evidence="5" id="KW-0547">Nucleotide-binding</keyword>
<dbReference type="AlphaFoldDB" id="A0A932AAP6"/>
<reference evidence="15" key="1">
    <citation type="submission" date="2020-07" db="EMBL/GenBank/DDBJ databases">
        <title>Huge and variable diversity of episymbiotic CPR bacteria and DPANN archaea in groundwater ecosystems.</title>
        <authorList>
            <person name="He C.Y."/>
            <person name="Keren R."/>
            <person name="Whittaker M."/>
            <person name="Farag I.F."/>
            <person name="Doudna J."/>
            <person name="Cate J.H.D."/>
            <person name="Banfield J.F."/>
        </authorList>
    </citation>
    <scope>NUCLEOTIDE SEQUENCE</scope>
    <source>
        <strain evidence="15">NC_groundwater_580_Pr5_B-0.1um_64_19</strain>
    </source>
</reference>
<evidence type="ECO:0000313" key="15">
    <source>
        <dbReference type="EMBL" id="MBI2678774.1"/>
    </source>
</evidence>
<proteinExistence type="predicted"/>
<keyword evidence="10" id="KW-1133">Transmembrane helix</keyword>
<dbReference type="SMART" id="SM00387">
    <property type="entry name" value="HATPase_c"/>
    <property type="match status" value="1"/>
</dbReference>
<dbReference type="InterPro" id="IPR036890">
    <property type="entry name" value="HATPase_C_sf"/>
</dbReference>
<feature type="domain" description="PAC" evidence="14">
    <location>
        <begin position="531"/>
        <end position="583"/>
    </location>
</feature>
<dbReference type="Gene3D" id="1.10.287.130">
    <property type="match status" value="1"/>
</dbReference>
<keyword evidence="10" id="KW-0472">Membrane</keyword>
<evidence type="ECO:0000259" key="14">
    <source>
        <dbReference type="PROSITE" id="PS50113"/>
    </source>
</evidence>
<dbReference type="SUPFAM" id="SSF47384">
    <property type="entry name" value="Homodimeric domain of signal transducing histidine kinase"/>
    <property type="match status" value="1"/>
</dbReference>
<organism evidence="15 16">
    <name type="scientific">Candidatus Korobacter versatilis</name>
    <dbReference type="NCBI Taxonomy" id="658062"/>
    <lineage>
        <taxon>Bacteria</taxon>
        <taxon>Pseudomonadati</taxon>
        <taxon>Acidobacteriota</taxon>
        <taxon>Terriglobia</taxon>
        <taxon>Terriglobales</taxon>
        <taxon>Candidatus Korobacteraceae</taxon>
        <taxon>Candidatus Korobacter</taxon>
    </lineage>
</organism>
<evidence type="ECO:0000313" key="16">
    <source>
        <dbReference type="Proteomes" id="UP000779809"/>
    </source>
</evidence>
<dbReference type="Gene3D" id="3.30.565.10">
    <property type="entry name" value="Histidine kinase-like ATPase, C-terminal domain"/>
    <property type="match status" value="1"/>
</dbReference>
<dbReference type="Pfam" id="PF00512">
    <property type="entry name" value="HisKA"/>
    <property type="match status" value="1"/>
</dbReference>
<dbReference type="PRINTS" id="PR00344">
    <property type="entry name" value="BCTRLSENSOR"/>
</dbReference>
<dbReference type="InterPro" id="IPR036097">
    <property type="entry name" value="HisK_dim/P_sf"/>
</dbReference>
<feature type="domain" description="PAS" evidence="13">
    <location>
        <begin position="458"/>
        <end position="499"/>
    </location>
</feature>
<dbReference type="GO" id="GO:0000155">
    <property type="term" value="F:phosphorelay sensor kinase activity"/>
    <property type="evidence" value="ECO:0007669"/>
    <property type="project" value="InterPro"/>
</dbReference>
<dbReference type="SUPFAM" id="SSF55785">
    <property type="entry name" value="PYP-like sensor domain (PAS domain)"/>
    <property type="match status" value="2"/>
</dbReference>
<dbReference type="SMART" id="SM00065">
    <property type="entry name" value="GAF"/>
    <property type="match status" value="2"/>
</dbReference>
<dbReference type="InterPro" id="IPR011006">
    <property type="entry name" value="CheY-like_superfamily"/>
</dbReference>
<dbReference type="Pfam" id="PF00072">
    <property type="entry name" value="Response_reg"/>
    <property type="match status" value="1"/>
</dbReference>
<comment type="caution">
    <text evidence="15">The sequence shown here is derived from an EMBL/GenBank/DDBJ whole genome shotgun (WGS) entry which is preliminary data.</text>
</comment>
<keyword evidence="4" id="KW-0808">Transferase</keyword>
<dbReference type="Gene3D" id="3.30.450.20">
    <property type="entry name" value="PAS domain"/>
    <property type="match status" value="2"/>
</dbReference>
<dbReference type="InterPro" id="IPR003661">
    <property type="entry name" value="HisK_dim/P_dom"/>
</dbReference>
<evidence type="ECO:0000256" key="1">
    <source>
        <dbReference type="ARBA" id="ARBA00000085"/>
    </source>
</evidence>
<sequence>MILLAGGVLVYRTFRERYLLAWLFGWGAYLLHKLASGAAAGAGGSAHTAWLVLSPMFFTLALFLMAGAISFYANRTRWLLPLAIVGMVALDLAVIRVLWLPRSTWLEYTIDALYMAIKAVAAVELALFSRGRGSIGPWLLTFLFLFVHTHSGDSGHMEADLLIELLLALSMVIIVLDDSQARGRRLAVVNAITTAIAEAQDVRPMMEASLRELSTLMDAKAAWFRLLDEGHLVLTAQVGEGETIGPSRRSLNMEGTFSGRVVQQRAPGMIRMTATDRETRKRMERDGFDHVLVIPVEGKNGVVGTIALAGGEHRSYRPDETQFLTATANQLGIAFENLQLFEHIAHSQRQWLRTFDAIEDGVLVHDEHNRIIKLNRPLLARLRKEYREVVGASCDTVFPNAGTAWTECPYCTHGDSLHESPDPCFPGYSLVTTATFTEEGGGTSTIHTVKDTTERRAVEERYRLFFERVQEGVFVSTPDGRLIDCNEGFVRLLGYQTRDELLAVDIAHDLYANPEDRQRFRKAIAEHGSLRDFEFDLRRKDGSIIKVRESSFALNDAQGRVARYQGFLLDITEKKRAEEEIRRRNRELNALNAIASMGNQSFDLAQILNHALGQVMQVFAVDTGTIYLFDEPTLTLRRIAGAGYASDVGRKLEEFQIPQEFWETVRNSRAQVITQQHLPHLPGVITEFVREEKLQSWVWLLLWANDTIVGTLGISSRHVREFTANEESLLVAIGRQLANTISKVRLYEETKSAYEDLARTQEQLLQSEKMSAIGQLISGVAHELNNPLTAILGYAQLLENEELDDRSRDFVSKLYRQAQRTHKIVQNLLSFSRQRKPQKQSVDLRRVLEETLALRDYDLKLNNIAVEREFESPLPPVTADPHQIEQVFLNIINNAADAMLETSRGGALRVRIYAQEGHVWTEFRDTGPGIRDTKRIFDPFYTTKGVGKGTGLGLSICYGIMKEHQGEISAQNEGEGAGAIIRLKLPVAATPVGAESRTKAGRKPTHTLFGRVLVVDDEEAVVDFEAEVLRGAGAEVVSRMSGEEAIALLQAESFDAIIIDGKMPGGWTGMDVYQWIAENRPGLERCIMFAISNFGDSDIRRFIEEKKVPCIVKPFEVADLIAITRRLLKKSKAVATGI</sequence>
<keyword evidence="10" id="KW-0812">Transmembrane</keyword>
<dbReference type="SMART" id="SM00448">
    <property type="entry name" value="REC"/>
    <property type="match status" value="1"/>
</dbReference>
<protein>
    <recommendedName>
        <fullName evidence="2">histidine kinase</fullName>
        <ecNumber evidence="2">2.7.13.3</ecNumber>
    </recommendedName>
</protein>
<dbReference type="SUPFAM" id="SSF55874">
    <property type="entry name" value="ATPase domain of HSP90 chaperone/DNA topoisomerase II/histidine kinase"/>
    <property type="match status" value="1"/>
</dbReference>
<dbReference type="PROSITE" id="PS50110">
    <property type="entry name" value="RESPONSE_REGULATORY"/>
    <property type="match status" value="1"/>
</dbReference>
<dbReference type="Pfam" id="PF13426">
    <property type="entry name" value="PAS_9"/>
    <property type="match status" value="2"/>
</dbReference>
<dbReference type="InterPro" id="IPR035965">
    <property type="entry name" value="PAS-like_dom_sf"/>
</dbReference>
<accession>A0A932AAP6</accession>
<evidence type="ECO:0000256" key="6">
    <source>
        <dbReference type="ARBA" id="ARBA00022777"/>
    </source>
</evidence>
<feature type="transmembrane region" description="Helical" evidence="10">
    <location>
        <begin position="49"/>
        <end position="72"/>
    </location>
</feature>
<dbReference type="Pfam" id="PF02518">
    <property type="entry name" value="HATPase_c"/>
    <property type="match status" value="1"/>
</dbReference>
<evidence type="ECO:0000256" key="7">
    <source>
        <dbReference type="ARBA" id="ARBA00022840"/>
    </source>
</evidence>
<name>A0A932AAP6_9BACT</name>
<evidence type="ECO:0000256" key="4">
    <source>
        <dbReference type="ARBA" id="ARBA00022679"/>
    </source>
</evidence>
<dbReference type="PROSITE" id="PS50112">
    <property type="entry name" value="PAS"/>
    <property type="match status" value="1"/>
</dbReference>
<dbReference type="SUPFAM" id="SSF55781">
    <property type="entry name" value="GAF domain-like"/>
    <property type="match status" value="2"/>
</dbReference>
<feature type="domain" description="Response regulatory" evidence="12">
    <location>
        <begin position="1011"/>
        <end position="1128"/>
    </location>
</feature>
<dbReference type="InterPro" id="IPR001610">
    <property type="entry name" value="PAC"/>
</dbReference>
<evidence type="ECO:0000259" key="13">
    <source>
        <dbReference type="PROSITE" id="PS50112"/>
    </source>
</evidence>
<keyword evidence="3 9" id="KW-0597">Phosphoprotein</keyword>
<keyword evidence="8" id="KW-0902">Two-component regulatory system</keyword>
<dbReference type="InterPro" id="IPR029016">
    <property type="entry name" value="GAF-like_dom_sf"/>
</dbReference>
<dbReference type="EMBL" id="JACPNR010000010">
    <property type="protein sequence ID" value="MBI2678774.1"/>
    <property type="molecule type" value="Genomic_DNA"/>
</dbReference>
<evidence type="ECO:0000256" key="2">
    <source>
        <dbReference type="ARBA" id="ARBA00012438"/>
    </source>
</evidence>
<dbReference type="InterPro" id="IPR005467">
    <property type="entry name" value="His_kinase_dom"/>
</dbReference>
<evidence type="ECO:0000259" key="11">
    <source>
        <dbReference type="PROSITE" id="PS50109"/>
    </source>
</evidence>
<dbReference type="Pfam" id="PF13185">
    <property type="entry name" value="GAF_2"/>
    <property type="match status" value="2"/>
</dbReference>
<evidence type="ECO:0000256" key="8">
    <source>
        <dbReference type="ARBA" id="ARBA00023012"/>
    </source>
</evidence>
<dbReference type="NCBIfam" id="TIGR00229">
    <property type="entry name" value="sensory_box"/>
    <property type="match status" value="1"/>
</dbReference>
<feature type="domain" description="Histidine kinase" evidence="11">
    <location>
        <begin position="779"/>
        <end position="989"/>
    </location>
</feature>
<dbReference type="Gene3D" id="3.30.450.40">
    <property type="match status" value="2"/>
</dbReference>
<feature type="modified residue" description="4-aspartylphosphate" evidence="9">
    <location>
        <position position="1060"/>
    </location>
</feature>
<evidence type="ECO:0000256" key="5">
    <source>
        <dbReference type="ARBA" id="ARBA00022741"/>
    </source>
</evidence>
<evidence type="ECO:0000256" key="9">
    <source>
        <dbReference type="PROSITE-ProRule" id="PRU00169"/>
    </source>
</evidence>
<dbReference type="InterPro" id="IPR003018">
    <property type="entry name" value="GAF"/>
</dbReference>
<dbReference type="InterPro" id="IPR000700">
    <property type="entry name" value="PAS-assoc_C"/>
</dbReference>
<feature type="transmembrane region" description="Helical" evidence="10">
    <location>
        <begin position="20"/>
        <end position="42"/>
    </location>
</feature>
<dbReference type="GO" id="GO:0005524">
    <property type="term" value="F:ATP binding"/>
    <property type="evidence" value="ECO:0007669"/>
    <property type="project" value="UniProtKB-KW"/>
</dbReference>
<evidence type="ECO:0000256" key="10">
    <source>
        <dbReference type="SAM" id="Phobius"/>
    </source>
</evidence>
<gene>
    <name evidence="15" type="ORF">HYX28_08330</name>
</gene>
<evidence type="ECO:0000256" key="3">
    <source>
        <dbReference type="ARBA" id="ARBA00022553"/>
    </source>
</evidence>
<dbReference type="InterPro" id="IPR003594">
    <property type="entry name" value="HATPase_dom"/>
</dbReference>
<dbReference type="InterPro" id="IPR000014">
    <property type="entry name" value="PAS"/>
</dbReference>
<comment type="catalytic activity">
    <reaction evidence="1">
        <text>ATP + protein L-histidine = ADP + protein N-phospho-L-histidine.</text>
        <dbReference type="EC" id="2.7.13.3"/>
    </reaction>
</comment>
<dbReference type="SMART" id="SM00091">
    <property type="entry name" value="PAS"/>
    <property type="match status" value="2"/>
</dbReference>
<dbReference type="CDD" id="cd00130">
    <property type="entry name" value="PAS"/>
    <property type="match status" value="1"/>
</dbReference>
<dbReference type="Proteomes" id="UP000779809">
    <property type="component" value="Unassembled WGS sequence"/>
</dbReference>
<dbReference type="PANTHER" id="PTHR43065:SF46">
    <property type="entry name" value="C4-DICARBOXYLATE TRANSPORT SENSOR PROTEIN DCTB"/>
    <property type="match status" value="1"/>
</dbReference>
<dbReference type="SMART" id="SM00388">
    <property type="entry name" value="HisKA"/>
    <property type="match status" value="1"/>
</dbReference>
<dbReference type="SMART" id="SM00086">
    <property type="entry name" value="PAC"/>
    <property type="match status" value="1"/>
</dbReference>
<dbReference type="InterPro" id="IPR001789">
    <property type="entry name" value="Sig_transdc_resp-reg_receiver"/>
</dbReference>
<dbReference type="PROSITE" id="PS50113">
    <property type="entry name" value="PAC"/>
    <property type="match status" value="1"/>
</dbReference>
<dbReference type="PANTHER" id="PTHR43065">
    <property type="entry name" value="SENSOR HISTIDINE KINASE"/>
    <property type="match status" value="1"/>
</dbReference>
<keyword evidence="7" id="KW-0067">ATP-binding</keyword>
<keyword evidence="6" id="KW-0418">Kinase</keyword>
<feature type="transmembrane region" description="Helical" evidence="10">
    <location>
        <begin position="78"/>
        <end position="100"/>
    </location>
</feature>
<dbReference type="CDD" id="cd00082">
    <property type="entry name" value="HisKA"/>
    <property type="match status" value="1"/>
</dbReference>
<evidence type="ECO:0000259" key="12">
    <source>
        <dbReference type="PROSITE" id="PS50110"/>
    </source>
</evidence>
<dbReference type="EC" id="2.7.13.3" evidence="2"/>
<dbReference type="InterPro" id="IPR004358">
    <property type="entry name" value="Sig_transdc_His_kin-like_C"/>
</dbReference>
<dbReference type="Gene3D" id="3.40.50.2300">
    <property type="match status" value="1"/>
</dbReference>
<dbReference type="SUPFAM" id="SSF52172">
    <property type="entry name" value="CheY-like"/>
    <property type="match status" value="1"/>
</dbReference>